<evidence type="ECO:0000256" key="14">
    <source>
        <dbReference type="ARBA" id="ARBA00023098"/>
    </source>
</evidence>
<evidence type="ECO:0000256" key="15">
    <source>
        <dbReference type="ARBA" id="ARBA00023136"/>
    </source>
</evidence>
<dbReference type="InterPro" id="IPR000152">
    <property type="entry name" value="EGF-type_Asp/Asn_hydroxyl_site"/>
</dbReference>
<feature type="domain" description="CUB" evidence="28">
    <location>
        <begin position="1743"/>
        <end position="1855"/>
    </location>
</feature>
<feature type="domain" description="CUB" evidence="28">
    <location>
        <begin position="1260"/>
        <end position="1372"/>
    </location>
</feature>
<dbReference type="Pfam" id="PF07645">
    <property type="entry name" value="EGF_CA"/>
    <property type="match status" value="3"/>
</dbReference>
<feature type="disulfide bond" evidence="25">
    <location>
        <begin position="3064"/>
        <end position="3091"/>
    </location>
</feature>
<feature type="disulfide bond" evidence="26">
    <location>
        <begin position="415"/>
        <end position="432"/>
    </location>
</feature>
<evidence type="ECO:0000256" key="8">
    <source>
        <dbReference type="ARBA" id="ARBA00022628"/>
    </source>
</evidence>
<feature type="domain" description="CUB" evidence="28">
    <location>
        <begin position="3434"/>
        <end position="3584"/>
    </location>
</feature>
<feature type="domain" description="CUB" evidence="28">
    <location>
        <begin position="3701"/>
        <end position="3814"/>
    </location>
</feature>
<keyword evidence="11" id="KW-0677">Repeat</keyword>
<dbReference type="EMBL" id="AP028914">
    <property type="protein sequence ID" value="BES95605.1"/>
    <property type="molecule type" value="Genomic_DNA"/>
</dbReference>
<keyword evidence="7" id="KW-0597">Phosphoprotein</keyword>
<dbReference type="InterPro" id="IPR000859">
    <property type="entry name" value="CUB_dom"/>
</dbReference>
<feature type="domain" description="CUB" evidence="28">
    <location>
        <begin position="2826"/>
        <end position="2946"/>
    </location>
</feature>
<evidence type="ECO:0000256" key="10">
    <source>
        <dbReference type="ARBA" id="ARBA00022729"/>
    </source>
</evidence>
<keyword evidence="8" id="KW-0846">Cobalamin</keyword>
<dbReference type="CDD" id="cd22201">
    <property type="entry name" value="cubilin_NTD"/>
    <property type="match status" value="1"/>
</dbReference>
<keyword evidence="9" id="KW-0165">Cleavage on pair of basic residues</keyword>
<dbReference type="PROSITE" id="PS50026">
    <property type="entry name" value="EGF_3"/>
    <property type="match status" value="5"/>
</dbReference>
<feature type="disulfide bond" evidence="26">
    <location>
        <begin position="253"/>
        <end position="262"/>
    </location>
</feature>
<keyword evidence="17" id="KW-1207">Sterol metabolism</keyword>
<evidence type="ECO:0000256" key="11">
    <source>
        <dbReference type="ARBA" id="ARBA00022737"/>
    </source>
</evidence>
<dbReference type="Proteomes" id="UP001307889">
    <property type="component" value="Chromosome 6"/>
</dbReference>
<evidence type="ECO:0000256" key="5">
    <source>
        <dbReference type="ARBA" id="ARBA00022536"/>
    </source>
</evidence>
<evidence type="ECO:0000313" key="31">
    <source>
        <dbReference type="Proteomes" id="UP001307889"/>
    </source>
</evidence>
<evidence type="ECO:0000256" key="9">
    <source>
        <dbReference type="ARBA" id="ARBA00022685"/>
    </source>
</evidence>
<evidence type="ECO:0000313" key="30">
    <source>
        <dbReference type="EMBL" id="BES95605.1"/>
    </source>
</evidence>
<dbReference type="CDD" id="cd00054">
    <property type="entry name" value="EGF_CA"/>
    <property type="match status" value="4"/>
</dbReference>
<feature type="domain" description="CUB" evidence="28">
    <location>
        <begin position="2336"/>
        <end position="2454"/>
    </location>
</feature>
<dbReference type="SUPFAM" id="SSF57184">
    <property type="entry name" value="Growth factor receptor domain"/>
    <property type="match status" value="1"/>
</dbReference>
<feature type="domain" description="CUB" evidence="28">
    <location>
        <begin position="1510"/>
        <end position="1627"/>
    </location>
</feature>
<keyword evidence="19" id="KW-0458">Lysosome</keyword>
<evidence type="ECO:0000256" key="16">
    <source>
        <dbReference type="ARBA" id="ARBA00023157"/>
    </source>
</evidence>
<keyword evidence="12" id="KW-0967">Endosome</keyword>
<dbReference type="InterPro" id="IPR049883">
    <property type="entry name" value="NOTCH1_EGF-like"/>
</dbReference>
<evidence type="ECO:0000256" key="26">
    <source>
        <dbReference type="PROSITE-ProRule" id="PRU00076"/>
    </source>
</evidence>
<keyword evidence="18" id="KW-0753">Steroid metabolism</keyword>
<dbReference type="Pfam" id="PF00431">
    <property type="entry name" value="CUB"/>
    <property type="match status" value="24"/>
</dbReference>
<accession>A0ABN7ATS1</accession>
<evidence type="ECO:0000256" key="22">
    <source>
        <dbReference type="ARBA" id="ARBA00023878"/>
    </source>
</evidence>
<dbReference type="SUPFAM" id="SSF57196">
    <property type="entry name" value="EGF/Laminin"/>
    <property type="match status" value="4"/>
</dbReference>
<evidence type="ECO:0000256" key="20">
    <source>
        <dbReference type="ARBA" id="ARBA00023285"/>
    </source>
</evidence>
<feature type="domain" description="EGF-like" evidence="29">
    <location>
        <begin position="184"/>
        <end position="220"/>
    </location>
</feature>
<evidence type="ECO:0000256" key="27">
    <source>
        <dbReference type="SAM" id="Phobius"/>
    </source>
</evidence>
<feature type="domain" description="CUB" evidence="28">
    <location>
        <begin position="903"/>
        <end position="1021"/>
    </location>
</feature>
<comment type="caution">
    <text evidence="26">Lacks conserved residue(s) required for the propagation of feature annotation.</text>
</comment>
<feature type="domain" description="EGF-like" evidence="29">
    <location>
        <begin position="404"/>
        <end position="449"/>
    </location>
</feature>
<evidence type="ECO:0000256" key="21">
    <source>
        <dbReference type="ARBA" id="ARBA00023765"/>
    </source>
</evidence>
<feature type="domain" description="CUB" evidence="28">
    <location>
        <begin position="2589"/>
        <end position="2700"/>
    </location>
</feature>
<evidence type="ECO:0000259" key="29">
    <source>
        <dbReference type="PROSITE" id="PS50026"/>
    </source>
</evidence>
<dbReference type="InterPro" id="IPR001881">
    <property type="entry name" value="EGF-like_Ca-bd_dom"/>
</dbReference>
<protein>
    <recommendedName>
        <fullName evidence="22">Cubilin</fullName>
    </recommendedName>
</protein>
<dbReference type="PROSITE" id="PS01187">
    <property type="entry name" value="EGF_CA"/>
    <property type="match status" value="2"/>
</dbReference>
<keyword evidence="20" id="KW-0170">Cobalt</keyword>
<evidence type="ECO:0000256" key="13">
    <source>
        <dbReference type="ARBA" id="ARBA00022927"/>
    </source>
</evidence>
<comment type="subunit">
    <text evidence="24">Interacts with AMN. Component of the cubam complex composed of one CUBN trimer and one AMN chain. The cubam complex can dimerize. Interacts with LRP2 in a dual-receptor complex in a calcium-dependent manner. Found in a complex with PID1/PCLI1, LRP1 and CUBNI. Interacts with LRP1 and PID1/PCLI1.</text>
</comment>
<evidence type="ECO:0000256" key="2">
    <source>
        <dbReference type="ARBA" id="ARBA00004202"/>
    </source>
</evidence>
<feature type="disulfide bond" evidence="26">
    <location>
        <begin position="527"/>
        <end position="536"/>
    </location>
</feature>
<feature type="transmembrane region" description="Helical" evidence="27">
    <location>
        <begin position="20"/>
        <end position="40"/>
    </location>
</feature>
<dbReference type="InterPro" id="IPR035914">
    <property type="entry name" value="Sperma_CUB_dom_sf"/>
</dbReference>
<feature type="domain" description="CUB" evidence="28">
    <location>
        <begin position="1631"/>
        <end position="1742"/>
    </location>
</feature>
<gene>
    <name evidence="30" type="ORF">NTJ_08414</name>
</gene>
<sequence length="3829" mass="421109">MIPKCHCNSNRPSYRSQTNFIFKFFGFSSIFWGVLFNWSITGTQAYDPYSNQPRLESQNGNLLIIGASGANITLKTSSGGQVNINDENINDLINKAKSIFEKFGKFDKDGIGGGEGSSSRAILNAFIAPLSKRLELIEDIVNNRNTSSFPTRNSRNGMRRSIQLLTAKVNRLARDIRLFRILVETDECASDPCQHGGTCLDGFNNFHCLCPDQWEGPTCQKDVDECQRFKNSGLGCQNGAICQNTPGSFSCICADGWYGIHCTKKTHTCQSAGSADLCGHGVCVDQTVGTVANYKCECDQGWTTSPSAGGACTVDIDECAAKIHPCSHDPLVNCINLPGSYRCGVCPRGYEGNGYQCRDIDECLTNNGGCSSNPMVQCINTRGSRVCGPCPPGYVGDGTTCSRTDSLCDVNRGGCHPLATCIHNPGLTYVQCRCPPGYTGSGVGENGCSQDGNGTSIVASHCPPSYCLNGGSCFISIGGTVSCSCLPYYTGSRCESGADVCSTKPCKNGGHCVTITTQGFPIYRCLCEASFTGDQCQYSMLGCGGTYREENGTISWPMKNETESVSTPMTPHTCQWIIASPQADKVLNITANYNISCSTNFLVIHDGRSTEYPATKLCGYKRTMNYTSSWNVVLVIYEFKLTLVNQLATRLRQFTLSWKTVPRTCGGELNVTTHGTLSSPGSPGYYPHNSNCTWLLTAKPGKRIQFTFFLIDIETSYGSCKFDFLKLLDGGDLQSPELAVLCNKTVPPPITTASHIATLHFVTDNVLNGRGWQLAYAPVEGVPGCGGLLNLPRGRIVAPQHHKSAGDTYGNNLNCEWRIAMPGRDRIRLEFSSFRLEFQSDCAYDYLAVYDGPSTDDKLLGRWCGTDGPTKPIISSTNSVTVVFDSDASFNEGGFTIDYSLVCDIEYTDPNGTISSPMYPNPYPVDRICHYLISVPIGNAISFQMIDLDMEHPAPTSDEAICLYDTLTIYDGDTPNSPTLAKLCGNGTKGTIVSTHNYLLLVFQSDESNQGRGFLANYKSIPISCGGIYRGESGTITSPAEVLPGSVCRWVVSADAGKVVELGWSSFFLQRAIMCQRDHIKIYENSTDLTTAHQLGDAYCGEHPPPSMTSSSNILMIVLTTSAYSNAIPRFTAFYRVRSIDESCRGNYFSMSGEIHSPQFPQDYPDGLNCVWTITVPVGKQIKLHFHEFMLEGAAPCRSDYLEIRNGGYPTSPLIGKYCGHIVDEEITSFSNQIYISFFTDAAVTSKGFNLSWDGALTGCGGEIAGYSGSIISPNYPFPYGRNAECIWKVTVSQGSVISLTIVDIDLETHSTCNLDYLELRDGISSRSPLLGRYCTSNHPFAIMSTSNAMFIKFRSDISRSGRGFNIKFNTVCNRTMKGFRGVIESPLFPTPYAMPLNCQWSIEASIGSTFTLVISHLMIVSNKIMSSFCKRPGTERYVFCKAEKNCEDSYLEIGEGPLIGKKSLQKFCGSLPRSTPIVNTTVNRLNINLKVANSNSEALFRLEWSVVGCGGEIKGKSYGDISSPDYPSYVSKPVVCEWTITTTPGTSVSVLVQTIVIDPTAANCDRNSLKIFGGPDSLSPLLTKLCKPQATNAPLVSIQTSGNKALVRFELKDRGNFKFRAVFEEKPSACGGYFSSPSGSIHSVNYPQNYDSYVDCNYDIYISENKRINLTFVDFDIDSDANCSRSYVKVFDGQMDSSAPSYTFCGNAVPKPIISTTSKLIVRHNAGGRTSKGFLANYSPVCGGDIRTDDEGYIEHSEVYDGVTAENCTWTVSAVTLGKKFTLTFTKLDIRPTSTDTTKLVVYSGEDETSPVVYAVNGDVMPYSTEITGSAFTVRLLTVPETKQVNFELHYTLVESACGGTIEADQGVITSPRYPSNYPPNVECVWTISNSPGNTLVFQVDEFHMLSSESCNEEYLEIRETNDGGRLVGAYCGQVTPPRLTSNSSVWVKFKSSSGADKGFTASFSIGYNNDLRGSSGDVKSPRFPALSIRKSVYGYRITVAVGSVVAISLHDAYFYESSKICNDQLTIYDGFDATAPTLKSLCFFDENSNPESYTSAANVVYVVFRATTNPARFALSWRQTRKLRTPEFSVRNQTTNCSQEIHIAKEDSLTFTSPGYPHGYGSSLYCEWIITSDPDTHLKIMFTTIDLETRVFRPSDKITVFDANADGSWKSLDVLYQAKDSLKTFEASSNMMKVTFTTDSTVNKTGFSATAQSACGSIMTEPDGLIQLNRTGYVSQQCTWNITVKPGKRIEVYFVTFNFPVPHESSCNSNYLLLKEGFESDAPLLGEGKYCGSNALNSSQSFTTNSNRLSITTSSSIHLLQEFELMYITRSRTCTSSVHLTPKGLKSLVIRSPNYPNMPPPHSECTWQFFAPNAETIHVDFIERFDIAFSVGCEDEYLELRDGSTEISPLIGRYCYSSPAPFILTEGNALFVKYFTNLPVPNNGFKIKVSLAKCGGTYHDFISGVITSPGYPEDYEPELNCVWRLLLAEDVSFKFTFENFNLGVVPYYMKGVCNNTMVDTLNITALNPRASNNQRSWMLCGKNATVESVFATEIILNFTSLKQSMRGPQSKVPHGFKVQIVTERPKCGGYLNLAKGRITSPGYPSSSQSQYCSWRITAPSGRRVTFNITDFDLEVKQGSFSPNLLIYNDFSFQSRLAQLNGTASSGTVISSTGNKMMLYYSQAYRSSHRGFSGYYSTDQPSLCGPEVRHEPSGQIRVDMPQPFYCDWTLSASNETSRSTTVIKVIGKVDAGNLDPSQCYIASSRLDIHVDSFSMTMEYCSTADKSSPFTFINPLPSTSMVAIADHSSSAKTDVNYTISWKRYPCGGVYNVDDQIVKVLSPTASNNGGRYPPDYDCAWKITYLSGSTIKVEFNSLDIDVTNSAKDCSSDYLAIHNGPWPSSPQLLKICGNTLPEPIITNSNSLFIHFHSDSAYEAKGFDIKVSLATGACGGILHESPGFIESPNYPMQYPNNSNCIYEIRVDAGYHIGLIFTDRFYIEESENCSKDFVEMFDYVNEDWKSLGRVCGRTTPKPFNSTSNRMKVRFNSNNRIEGDGFRATWNLNCGGVYDGTRPGVIRSPRYPEDYTGDLVCNYTVIAPRSLLYGSFDTFDLEPGTDGCKFDKVSIWVRHNSFFRIDRGADNFLGTFCGDQKPPRFVSYNAFTVVFTTDAWTNFKGFLLNYGIDSCGGNITEPSTLRGPQYDSKFGYPRADCFWNITAPAGKLISIKIQELYLTTGPGCGLEYVKIWDGNYLAGNNSNLIASLCGQLKDRSGKYRSTSNNLLVRLYSNYFSKWKKFVADITFVHGPSVGCGGLIEPAEGSKSIIESPDLNKDKKYDTTMDCLWSVSAPPSMSVLLTFEKFDLDQCYPGNKTCSCDFLEVYDGIDENTELIGRFCGSTLPNKITSSGGFLTIKFSSDELVEKSGFRLSLTALRSPCGITYLNVTDQMQTLTSPSYPGLYPSNIHCKWVLVAKMGSFDIHVEEVDIVESKGCQDDSLEIKDVGMGFPYTNGMIGSPNMRRIYIGNDKVSNMRPSLSMGSRFPFSPSTFCGKVKNVDYYSSTNLLMIKFRSSSEQRTAKGFKLSYSLTGCRRNFTGSYGRLNLPRLQNNCVTTVSAPNKNSTLALYFSEMRIFSWNKDASIKLEIYDGSDVNDQNALLLRITGNGARNPEPVFSNSSTVTLVVTPHSSTVSFDITYTSTTMGPGCGGYIFNYGGIFTSTLYPMNVRNYTSCRWDIAVPVGGIVDLEFTVFDIGPKNTCSTDFVRIIDVTSDGDEIIQRTFCGGDNPAKYSSTTGQIAVQYVTSIHNGGTGWVARFMSRTTNPAWPALVGQHLI</sequence>
<keyword evidence="4" id="KW-1003">Cell membrane</keyword>
<dbReference type="InterPro" id="IPR018097">
    <property type="entry name" value="EGF_Ca-bd_CS"/>
</dbReference>
<feature type="domain" description="CUB" evidence="28">
    <location>
        <begin position="665"/>
        <end position="779"/>
    </location>
</feature>
<keyword evidence="31" id="KW-1185">Reference proteome</keyword>
<feature type="domain" description="CUB" evidence="28">
    <location>
        <begin position="1144"/>
        <end position="1256"/>
    </location>
</feature>
<feature type="domain" description="CUB" evidence="28">
    <location>
        <begin position="2217"/>
        <end position="2332"/>
    </location>
</feature>
<keyword evidence="6" id="KW-0153">Cholesterol metabolism</keyword>
<evidence type="ECO:0000256" key="1">
    <source>
        <dbReference type="ARBA" id="ARBA00004177"/>
    </source>
</evidence>
<dbReference type="PANTHER" id="PTHR24251">
    <property type="entry name" value="OVOCHYMASE-RELATED"/>
    <property type="match status" value="1"/>
</dbReference>
<evidence type="ECO:0000259" key="28">
    <source>
        <dbReference type="PROSITE" id="PS01180"/>
    </source>
</evidence>
<keyword evidence="16 26" id="KW-1015">Disulfide bond</keyword>
<feature type="domain" description="EGF-like" evidence="29">
    <location>
        <begin position="497"/>
        <end position="537"/>
    </location>
</feature>
<evidence type="ECO:0000256" key="24">
    <source>
        <dbReference type="ARBA" id="ARBA00049703"/>
    </source>
</evidence>
<keyword evidence="27" id="KW-0812">Transmembrane</keyword>
<evidence type="ECO:0000256" key="23">
    <source>
        <dbReference type="ARBA" id="ARBA00049611"/>
    </source>
</evidence>
<comment type="subcellular location">
    <subcellularLocation>
        <location evidence="2">Cell membrane</location>
        <topology evidence="2">Peripheral membrane protein</topology>
    </subcellularLocation>
    <subcellularLocation>
        <location evidence="1">Endosome</location>
    </subcellularLocation>
    <subcellularLocation>
        <location evidence="21">Lysosome membrane</location>
        <topology evidence="21">Peripheral membrane protein</topology>
    </subcellularLocation>
</comment>
<dbReference type="InterPro" id="IPR009030">
    <property type="entry name" value="Growth_fac_rcpt_cys_sf"/>
</dbReference>
<evidence type="ECO:0000256" key="17">
    <source>
        <dbReference type="ARBA" id="ARBA00023166"/>
    </source>
</evidence>
<evidence type="ECO:0000256" key="19">
    <source>
        <dbReference type="ARBA" id="ARBA00023228"/>
    </source>
</evidence>
<dbReference type="Pfam" id="PF00008">
    <property type="entry name" value="EGF"/>
    <property type="match status" value="1"/>
</dbReference>
<feature type="disulfide bond" evidence="26">
    <location>
        <begin position="485"/>
        <end position="494"/>
    </location>
</feature>
<feature type="domain" description="CUB" evidence="28">
    <location>
        <begin position="1025"/>
        <end position="1138"/>
    </location>
</feature>
<feature type="domain" description="CUB" evidence="28">
    <location>
        <begin position="3309"/>
        <end position="3430"/>
    </location>
</feature>
<keyword evidence="3" id="KW-0813">Transport</keyword>
<feature type="domain" description="CUB" evidence="28">
    <location>
        <begin position="3064"/>
        <end position="3183"/>
    </location>
</feature>
<feature type="disulfide bond" evidence="25">
    <location>
        <begin position="1510"/>
        <end position="1537"/>
    </location>
</feature>
<proteinExistence type="predicted"/>
<keyword evidence="15 27" id="KW-0472">Membrane</keyword>
<dbReference type="PROSITE" id="PS00010">
    <property type="entry name" value="ASX_HYDROXYL"/>
    <property type="match status" value="2"/>
</dbReference>
<reference evidence="30 31" key="1">
    <citation type="submission" date="2023-09" db="EMBL/GenBank/DDBJ databases">
        <title>Nesidiocoris tenuis whole genome shotgun sequence.</title>
        <authorList>
            <person name="Shibata T."/>
            <person name="Shimoda M."/>
            <person name="Kobayashi T."/>
            <person name="Uehara T."/>
        </authorList>
    </citation>
    <scope>NUCLEOTIDE SEQUENCE [LARGE SCALE GENOMIC DNA]</scope>
    <source>
        <strain evidence="30 31">Japan</strain>
    </source>
</reference>
<name>A0ABN7ATS1_9HEMI</name>
<evidence type="ECO:0000256" key="3">
    <source>
        <dbReference type="ARBA" id="ARBA00022448"/>
    </source>
</evidence>
<keyword evidence="14" id="KW-0443">Lipid metabolism</keyword>
<feature type="domain" description="CUB" evidence="28">
    <location>
        <begin position="1373"/>
        <end position="1508"/>
    </location>
</feature>
<dbReference type="Pfam" id="PF12947">
    <property type="entry name" value="EGF_3"/>
    <property type="match status" value="1"/>
</dbReference>
<feature type="disulfide bond" evidence="26">
    <location>
        <begin position="210"/>
        <end position="219"/>
    </location>
</feature>
<evidence type="ECO:0000256" key="25">
    <source>
        <dbReference type="PROSITE-ProRule" id="PRU00059"/>
    </source>
</evidence>
<dbReference type="Gene3D" id="2.10.25.10">
    <property type="entry name" value="Laminin"/>
    <property type="match status" value="7"/>
</dbReference>
<feature type="domain" description="CUB" evidence="28">
    <location>
        <begin position="785"/>
        <end position="902"/>
    </location>
</feature>
<feature type="disulfide bond" evidence="25">
    <location>
        <begin position="665"/>
        <end position="692"/>
    </location>
</feature>
<dbReference type="CDD" id="cd00041">
    <property type="entry name" value="CUB"/>
    <property type="match status" value="22"/>
</dbReference>
<feature type="domain" description="CUB" evidence="28">
    <location>
        <begin position="543"/>
        <end position="661"/>
    </location>
</feature>
<comment type="function">
    <text evidence="23">Endocytic receptor which plays a role in lipoprotein, vitamin and iron metabolism by facilitating their uptake. Acts together with LRP2 to mediate endocytosis of high-density lipoproteins, GC, hemoglobin, ALB, TF and SCGB1A1. Acts together with AMN to mediate endocytosis of the CBLIF-cobalamin complex. Binds to ALB, MB, Kappa and lambda-light chains, TF, hemoglobin, GC, SCGB1A1, APOA1, high density lipoprotein, and the CBLIF-cobalamin complex. Ligand binding requires calcium. Serves as important transporter in several absorptive epithelia, including intestine, renal proximal tubules and embryonic yolk sac. May play an important role in the development of the peri-implantation embryo through internalization of APOA1 and cholesterol. Binds to LGALS3 at the maternal-fetal interface.</text>
</comment>
<feature type="domain" description="CUB" evidence="28">
    <location>
        <begin position="2456"/>
        <end position="2585"/>
    </location>
</feature>
<keyword evidence="5 26" id="KW-0245">EGF-like domain</keyword>
<dbReference type="PANTHER" id="PTHR24251:SF37">
    <property type="entry name" value="CUB DOMAIN-CONTAINING PROTEIN"/>
    <property type="match status" value="1"/>
</dbReference>
<dbReference type="InterPro" id="IPR000742">
    <property type="entry name" value="EGF"/>
</dbReference>
<dbReference type="SUPFAM" id="SSF49854">
    <property type="entry name" value="Spermadhesin, CUB domain"/>
    <property type="match status" value="26"/>
</dbReference>
<dbReference type="SMART" id="SM00181">
    <property type="entry name" value="EGF"/>
    <property type="match status" value="8"/>
</dbReference>
<evidence type="ECO:0000256" key="4">
    <source>
        <dbReference type="ARBA" id="ARBA00022475"/>
    </source>
</evidence>
<dbReference type="SMART" id="SM00042">
    <property type="entry name" value="CUB"/>
    <property type="match status" value="25"/>
</dbReference>
<evidence type="ECO:0000256" key="12">
    <source>
        <dbReference type="ARBA" id="ARBA00022753"/>
    </source>
</evidence>
<keyword evidence="27" id="KW-1133">Transmembrane helix</keyword>
<evidence type="ECO:0000256" key="18">
    <source>
        <dbReference type="ARBA" id="ARBA00023221"/>
    </source>
</evidence>
<evidence type="ECO:0000256" key="6">
    <source>
        <dbReference type="ARBA" id="ARBA00022548"/>
    </source>
</evidence>
<keyword evidence="10" id="KW-0732">Signal</keyword>
<dbReference type="InterPro" id="IPR024731">
    <property type="entry name" value="NELL2-like_EGF"/>
</dbReference>
<dbReference type="SMART" id="SM00179">
    <property type="entry name" value="EGF_CA"/>
    <property type="match status" value="5"/>
</dbReference>
<evidence type="ECO:0000256" key="7">
    <source>
        <dbReference type="ARBA" id="ARBA00022553"/>
    </source>
</evidence>
<dbReference type="Gene3D" id="2.60.120.290">
    <property type="entry name" value="Spermadhesin, CUB domain"/>
    <property type="match status" value="26"/>
</dbReference>
<keyword evidence="13" id="KW-0653">Protein transport</keyword>
<feature type="domain" description="CUB" evidence="28">
    <location>
        <begin position="1859"/>
        <end position="1968"/>
    </location>
</feature>
<dbReference type="PROSITE" id="PS01186">
    <property type="entry name" value="EGF_2"/>
    <property type="match status" value="1"/>
</dbReference>
<organism evidence="30 31">
    <name type="scientific">Nesidiocoris tenuis</name>
    <dbReference type="NCBI Taxonomy" id="355587"/>
    <lineage>
        <taxon>Eukaryota</taxon>
        <taxon>Metazoa</taxon>
        <taxon>Ecdysozoa</taxon>
        <taxon>Arthropoda</taxon>
        <taxon>Hexapoda</taxon>
        <taxon>Insecta</taxon>
        <taxon>Pterygota</taxon>
        <taxon>Neoptera</taxon>
        <taxon>Paraneoptera</taxon>
        <taxon>Hemiptera</taxon>
        <taxon>Heteroptera</taxon>
        <taxon>Panheteroptera</taxon>
        <taxon>Cimicomorpha</taxon>
        <taxon>Miridae</taxon>
        <taxon>Dicyphina</taxon>
        <taxon>Nesidiocoris</taxon>
    </lineage>
</organism>
<dbReference type="PROSITE" id="PS01180">
    <property type="entry name" value="CUB"/>
    <property type="match status" value="24"/>
</dbReference>
<feature type="domain" description="CUB" evidence="28">
    <location>
        <begin position="3185"/>
        <end position="3302"/>
    </location>
</feature>
<feature type="domain" description="EGF-like" evidence="29">
    <location>
        <begin position="458"/>
        <end position="495"/>
    </location>
</feature>
<feature type="domain" description="EGF-like" evidence="29">
    <location>
        <begin position="222"/>
        <end position="263"/>
    </location>
</feature>
<feature type="disulfide bond" evidence="25">
    <location>
        <begin position="2456"/>
        <end position="2483"/>
    </location>
</feature>
<feature type="domain" description="CUB" evidence="28">
    <location>
        <begin position="2950"/>
        <end position="3063"/>
    </location>
</feature>
<feature type="domain" description="CUB" evidence="28">
    <location>
        <begin position="2099"/>
        <end position="2216"/>
    </location>
</feature>
<dbReference type="PROSITE" id="PS00022">
    <property type="entry name" value="EGF_1"/>
    <property type="match status" value="4"/>
</dbReference>